<dbReference type="Proteomes" id="UP000634136">
    <property type="component" value="Unassembled WGS sequence"/>
</dbReference>
<protein>
    <recommendedName>
        <fullName evidence="4">Death-associated protein 1</fullName>
    </recommendedName>
</protein>
<evidence type="ECO:0000256" key="1">
    <source>
        <dbReference type="SAM" id="MobiDB-lite"/>
    </source>
</evidence>
<feature type="compositionally biased region" description="Polar residues" evidence="1">
    <location>
        <begin position="1"/>
        <end position="13"/>
    </location>
</feature>
<evidence type="ECO:0000313" key="3">
    <source>
        <dbReference type="Proteomes" id="UP000634136"/>
    </source>
</evidence>
<proteinExistence type="predicted"/>
<reference evidence="2" key="1">
    <citation type="submission" date="2020-09" db="EMBL/GenBank/DDBJ databases">
        <title>Genome-Enabled Discovery of Anthraquinone Biosynthesis in Senna tora.</title>
        <authorList>
            <person name="Kang S.-H."/>
            <person name="Pandey R.P."/>
            <person name="Lee C.-M."/>
            <person name="Sim J.-S."/>
            <person name="Jeong J.-T."/>
            <person name="Choi B.-S."/>
            <person name="Jung M."/>
            <person name="Ginzburg D."/>
            <person name="Zhao K."/>
            <person name="Won S.Y."/>
            <person name="Oh T.-J."/>
            <person name="Yu Y."/>
            <person name="Kim N.-H."/>
            <person name="Lee O.R."/>
            <person name="Lee T.-H."/>
            <person name="Bashyal P."/>
            <person name="Kim T.-S."/>
            <person name="Lee W.-H."/>
            <person name="Kawkins C."/>
            <person name="Kim C.-K."/>
            <person name="Kim J.S."/>
            <person name="Ahn B.O."/>
            <person name="Rhee S.Y."/>
            <person name="Sohng J.K."/>
        </authorList>
    </citation>
    <scope>NUCLEOTIDE SEQUENCE</scope>
    <source>
        <tissue evidence="2">Leaf</tissue>
    </source>
</reference>
<feature type="compositionally biased region" description="Polar residues" evidence="1">
    <location>
        <begin position="49"/>
        <end position="63"/>
    </location>
</feature>
<organism evidence="2 3">
    <name type="scientific">Senna tora</name>
    <dbReference type="NCBI Taxonomy" id="362788"/>
    <lineage>
        <taxon>Eukaryota</taxon>
        <taxon>Viridiplantae</taxon>
        <taxon>Streptophyta</taxon>
        <taxon>Embryophyta</taxon>
        <taxon>Tracheophyta</taxon>
        <taxon>Spermatophyta</taxon>
        <taxon>Magnoliopsida</taxon>
        <taxon>eudicotyledons</taxon>
        <taxon>Gunneridae</taxon>
        <taxon>Pentapetalae</taxon>
        <taxon>rosids</taxon>
        <taxon>fabids</taxon>
        <taxon>Fabales</taxon>
        <taxon>Fabaceae</taxon>
        <taxon>Caesalpinioideae</taxon>
        <taxon>Cassia clade</taxon>
        <taxon>Senna</taxon>
    </lineage>
</organism>
<dbReference type="EMBL" id="JAAIUW010000008">
    <property type="protein sequence ID" value="KAF7821085.1"/>
    <property type="molecule type" value="Genomic_DNA"/>
</dbReference>
<sequence length="87" mass="9357">MGNRFSVTANLEQPPNGHDAQTEPKQSSHPVKKASKPHLEKSQEHTVVVSHSQGIKIGQSISKSPAKVKDSIPRIPPKGPPDPPKAK</sequence>
<evidence type="ECO:0000313" key="2">
    <source>
        <dbReference type="EMBL" id="KAF7821085.1"/>
    </source>
</evidence>
<dbReference type="AlphaFoldDB" id="A0A834TFV8"/>
<evidence type="ECO:0008006" key="4">
    <source>
        <dbReference type="Google" id="ProtNLM"/>
    </source>
</evidence>
<comment type="caution">
    <text evidence="2">The sequence shown here is derived from an EMBL/GenBank/DDBJ whole genome shotgun (WGS) entry which is preliminary data.</text>
</comment>
<feature type="region of interest" description="Disordered" evidence="1">
    <location>
        <begin position="1"/>
        <end position="87"/>
    </location>
</feature>
<feature type="compositionally biased region" description="Pro residues" evidence="1">
    <location>
        <begin position="74"/>
        <end position="87"/>
    </location>
</feature>
<gene>
    <name evidence="2" type="ORF">G2W53_026540</name>
</gene>
<keyword evidence="3" id="KW-1185">Reference proteome</keyword>
<name>A0A834TFV8_9FABA</name>
<accession>A0A834TFV8</accession>